<keyword evidence="2" id="KW-0812">Transmembrane</keyword>
<dbReference type="PANTHER" id="PTHR40465">
    <property type="entry name" value="CHROMOSOME 1, WHOLE GENOME SHOTGUN SEQUENCE"/>
    <property type="match status" value="1"/>
</dbReference>
<protein>
    <submittedName>
        <fullName evidence="3">Uncharacterized protein</fullName>
    </submittedName>
</protein>
<feature type="transmembrane region" description="Helical" evidence="2">
    <location>
        <begin position="158"/>
        <end position="179"/>
    </location>
</feature>
<dbReference type="AlphaFoldDB" id="A0A0P9ITU6"/>
<gene>
    <name evidence="3" type="ORF">RHOBADRAFT_55518</name>
</gene>
<keyword evidence="4" id="KW-1185">Reference proteome</keyword>
<dbReference type="PANTHER" id="PTHR40465:SF1">
    <property type="entry name" value="DUF6534 DOMAIN-CONTAINING PROTEIN"/>
    <property type="match status" value="1"/>
</dbReference>
<feature type="compositionally biased region" description="Acidic residues" evidence="1">
    <location>
        <begin position="356"/>
        <end position="366"/>
    </location>
</feature>
<evidence type="ECO:0000256" key="2">
    <source>
        <dbReference type="SAM" id="Phobius"/>
    </source>
</evidence>
<dbReference type="Proteomes" id="UP000053890">
    <property type="component" value="Unassembled WGS sequence"/>
</dbReference>
<keyword evidence="2" id="KW-0472">Membrane</keyword>
<feature type="transmembrane region" description="Helical" evidence="2">
    <location>
        <begin position="94"/>
        <end position="113"/>
    </location>
</feature>
<name>A0A0P9ITU6_RHOGW</name>
<dbReference type="EMBL" id="KQ474085">
    <property type="protein sequence ID" value="KPV72844.1"/>
    <property type="molecule type" value="Genomic_DNA"/>
</dbReference>
<keyword evidence="2" id="KW-1133">Transmembrane helix</keyword>
<feature type="region of interest" description="Disordered" evidence="1">
    <location>
        <begin position="356"/>
        <end position="422"/>
    </location>
</feature>
<evidence type="ECO:0000313" key="3">
    <source>
        <dbReference type="EMBL" id="KPV72844.1"/>
    </source>
</evidence>
<feature type="transmembrane region" description="Helical" evidence="2">
    <location>
        <begin position="259"/>
        <end position="282"/>
    </location>
</feature>
<proteinExistence type="predicted"/>
<accession>A0A0P9ITU6</accession>
<feature type="compositionally biased region" description="Polar residues" evidence="1">
    <location>
        <begin position="367"/>
        <end position="380"/>
    </location>
</feature>
<reference evidence="3 4" key="1">
    <citation type="journal article" date="2015" name="Front. Microbiol.">
        <title>Genome sequence of the plant growth promoting endophytic yeast Rhodotorula graminis WP1.</title>
        <authorList>
            <person name="Firrincieli A."/>
            <person name="Otillar R."/>
            <person name="Salamov A."/>
            <person name="Schmutz J."/>
            <person name="Khan Z."/>
            <person name="Redman R.S."/>
            <person name="Fleck N.D."/>
            <person name="Lindquist E."/>
            <person name="Grigoriev I.V."/>
            <person name="Doty S.L."/>
        </authorList>
    </citation>
    <scope>NUCLEOTIDE SEQUENCE [LARGE SCALE GENOMIC DNA]</scope>
    <source>
        <strain evidence="3 4">WP1</strain>
    </source>
</reference>
<dbReference type="OrthoDB" id="2523093at2759"/>
<dbReference type="GeneID" id="28978339"/>
<feature type="transmembrane region" description="Helical" evidence="2">
    <location>
        <begin position="53"/>
        <end position="74"/>
    </location>
</feature>
<evidence type="ECO:0000256" key="1">
    <source>
        <dbReference type="SAM" id="MobiDB-lite"/>
    </source>
</evidence>
<evidence type="ECO:0000313" key="4">
    <source>
        <dbReference type="Proteomes" id="UP000053890"/>
    </source>
</evidence>
<organism evidence="3 4">
    <name type="scientific">Rhodotorula graminis (strain WP1)</name>
    <dbReference type="NCBI Taxonomy" id="578459"/>
    <lineage>
        <taxon>Eukaryota</taxon>
        <taxon>Fungi</taxon>
        <taxon>Dikarya</taxon>
        <taxon>Basidiomycota</taxon>
        <taxon>Pucciniomycotina</taxon>
        <taxon>Microbotryomycetes</taxon>
        <taxon>Sporidiobolales</taxon>
        <taxon>Sporidiobolaceae</taxon>
        <taxon>Rhodotorula</taxon>
    </lineage>
</organism>
<feature type="transmembrane region" description="Helical" evidence="2">
    <location>
        <begin position="233"/>
        <end position="253"/>
    </location>
</feature>
<feature type="transmembrane region" description="Helical" evidence="2">
    <location>
        <begin position="125"/>
        <end position="146"/>
    </location>
</feature>
<dbReference type="RefSeq" id="XP_018268893.1">
    <property type="nucleotide sequence ID" value="XM_018417891.1"/>
</dbReference>
<sequence>MAPSVSLSDDSLSNVLRPVLVGTFLSCCLCGVILCIACLYFKHFPRDRGVLRALVLFLTLSSIAVTATCSAWTWMISGKEITSTDDLMPLVPSFIFFLVVRGLTVCVTQLWYAWRCWVMGGRKRWWVPGLIAVGSVAAYGCIIFLTTQISPNKVLNDFMTVAIVTFGWLVLLLLVDLAITHVPLSLPPLEALLTGSPFSIRRIDTFWYLVWKPRKEHAGIVLNDSRLRQLAGLAAKTNAVGLLVQVIIIVLLFASPGKFIYAVPAMLESMLYSGSVIVSLLARDNPRGVSFSKYSLTTGAARSQGAQPTPINSMLQTSTSRTIALDQAQQRRKRSEATTAVGTLGPCYERDMDPACDVDDCDDDEQGVQSSEALSASTSDDVMGEKSCGAGEQEVDIAELDRVAQEDDEGAPRTAPTGDDVV</sequence>
<feature type="transmembrane region" description="Helical" evidence="2">
    <location>
        <begin position="20"/>
        <end position="41"/>
    </location>
</feature>